<gene>
    <name evidence="1" type="ORF">KDK_04870</name>
</gene>
<protein>
    <submittedName>
        <fullName evidence="1">Uncharacterized protein</fullName>
    </submittedName>
</protein>
<proteinExistence type="predicted"/>
<dbReference type="AlphaFoldDB" id="A0A402AC64"/>
<comment type="caution">
    <text evidence="1">The sequence shown here is derived from an EMBL/GenBank/DDBJ whole genome shotgun (WGS) entry which is preliminary data.</text>
</comment>
<reference evidence="2" key="1">
    <citation type="submission" date="2018-12" db="EMBL/GenBank/DDBJ databases">
        <title>Tengunoibacter tsumagoiensis gen. nov., sp. nov., Dictyobacter kobayashii sp. nov., D. alpinus sp. nov., and D. joshuensis sp. nov. and description of Dictyobacteraceae fam. nov. within the order Ktedonobacterales isolated from Tengu-no-mugimeshi.</title>
        <authorList>
            <person name="Wang C.M."/>
            <person name="Zheng Y."/>
            <person name="Sakai Y."/>
            <person name="Toyoda A."/>
            <person name="Minakuchi Y."/>
            <person name="Abe K."/>
            <person name="Yokota A."/>
            <person name="Yabe S."/>
        </authorList>
    </citation>
    <scope>NUCLEOTIDE SEQUENCE [LARGE SCALE GENOMIC DNA]</scope>
    <source>
        <strain evidence="2">Uno11</strain>
    </source>
</reference>
<sequence length="62" mass="7001">MQVLYPRCCGLDIHKKTVVACVLLTDLDGAIRRFVRTFGTMTADLLSLGDWLRLHEVTHVAM</sequence>
<name>A0A402AC64_9CHLR</name>
<dbReference type="OrthoDB" id="166413at2"/>
<evidence type="ECO:0000313" key="1">
    <source>
        <dbReference type="EMBL" id="GCE16687.1"/>
    </source>
</evidence>
<keyword evidence="2" id="KW-1185">Reference proteome</keyword>
<dbReference type="Proteomes" id="UP000287188">
    <property type="component" value="Unassembled WGS sequence"/>
</dbReference>
<accession>A0A402AC64</accession>
<evidence type="ECO:0000313" key="2">
    <source>
        <dbReference type="Proteomes" id="UP000287188"/>
    </source>
</evidence>
<dbReference type="EMBL" id="BIFS01000001">
    <property type="protein sequence ID" value="GCE16687.1"/>
    <property type="molecule type" value="Genomic_DNA"/>
</dbReference>
<organism evidence="1 2">
    <name type="scientific">Dictyobacter kobayashii</name>
    <dbReference type="NCBI Taxonomy" id="2014872"/>
    <lineage>
        <taxon>Bacteria</taxon>
        <taxon>Bacillati</taxon>
        <taxon>Chloroflexota</taxon>
        <taxon>Ktedonobacteria</taxon>
        <taxon>Ktedonobacterales</taxon>
        <taxon>Dictyobacteraceae</taxon>
        <taxon>Dictyobacter</taxon>
    </lineage>
</organism>